<name>F9Z4P6_ODOSD</name>
<proteinExistence type="predicted"/>
<dbReference type="HOGENOM" id="CLU_3155557_0_0_10"/>
<dbReference type="EMBL" id="CP002544">
    <property type="protein sequence ID" value="ADY33731.1"/>
    <property type="molecule type" value="Genomic_DNA"/>
</dbReference>
<evidence type="ECO:0000313" key="1">
    <source>
        <dbReference type="EMBL" id="ADY33731.1"/>
    </source>
</evidence>
<dbReference type="STRING" id="709991.Odosp_2753"/>
<gene>
    <name evidence="1" type="ordered locus">Odosp_2753</name>
</gene>
<protein>
    <submittedName>
        <fullName evidence="1">Uncharacterized protein</fullName>
    </submittedName>
</protein>
<dbReference type="PaxDb" id="709991-Odosp_2753"/>
<organism evidence="1 2">
    <name type="scientific">Odoribacter splanchnicus (strain ATCC 29572 / DSM 20712 / CIP 104287 / JCM 15291 / NCTC 10825 / 1651/6)</name>
    <name type="common">Bacteroides splanchnicus</name>
    <dbReference type="NCBI Taxonomy" id="709991"/>
    <lineage>
        <taxon>Bacteria</taxon>
        <taxon>Pseudomonadati</taxon>
        <taxon>Bacteroidota</taxon>
        <taxon>Bacteroidia</taxon>
        <taxon>Bacteroidales</taxon>
        <taxon>Odoribacteraceae</taxon>
        <taxon>Odoribacter</taxon>
    </lineage>
</organism>
<keyword evidence="2" id="KW-1185">Reference proteome</keyword>
<sequence>MRHYLMYRECKISEITKSSEKLRGFFMHKSQTFLSLGFVITQRSLFRY</sequence>
<reference evidence="1 2" key="1">
    <citation type="journal article" date="2011" name="Stand. Genomic Sci.">
        <title>Complete genome sequence of Odoribacter splanchnicus type strain (1651/6).</title>
        <authorList>
            <consortium name="US DOE Joint Genome Institute (JGI-PGF)"/>
            <person name="Goker M."/>
            <person name="Gronow S."/>
            <person name="Zeytun A."/>
            <person name="Nolan M."/>
            <person name="Lucas S."/>
            <person name="Lapidus A."/>
            <person name="Hammon N."/>
            <person name="Deshpande S."/>
            <person name="Cheng J.F."/>
            <person name="Pitluck S."/>
            <person name="Liolios K."/>
            <person name="Pagani I."/>
            <person name="Ivanova N."/>
            <person name="Mavromatis K."/>
            <person name="Ovchinikova G."/>
            <person name="Pati A."/>
            <person name="Tapia R."/>
            <person name="Han C."/>
            <person name="Goodwin L."/>
            <person name="Chen A."/>
            <person name="Palaniappan K."/>
            <person name="Land M."/>
            <person name="Hauser L."/>
            <person name="Jeffries C.D."/>
            <person name="Brambilla E.M."/>
            <person name="Rohde M."/>
            <person name="Detter J.C."/>
            <person name="Woyke T."/>
            <person name="Bristow J."/>
            <person name="Markowitz V."/>
            <person name="Hugenholtz P."/>
            <person name="Eisen J.A."/>
            <person name="Kyrpides N.C."/>
            <person name="Klenk H.P."/>
        </authorList>
    </citation>
    <scope>NUCLEOTIDE SEQUENCE [LARGE SCALE GENOMIC DNA]</scope>
    <source>
        <strain evidence="2">ATCC 29572 / DSM 20712 / JCM 15291 / NCTC 10825 / 1651/6</strain>
    </source>
</reference>
<dbReference type="KEGG" id="osp:Odosp_2753"/>
<evidence type="ECO:0000313" key="2">
    <source>
        <dbReference type="Proteomes" id="UP000006657"/>
    </source>
</evidence>
<dbReference type="AlphaFoldDB" id="F9Z4P6"/>
<accession>F9Z4P6</accession>
<dbReference type="Proteomes" id="UP000006657">
    <property type="component" value="Chromosome"/>
</dbReference>